<dbReference type="Pfam" id="PF02082">
    <property type="entry name" value="Rrf2"/>
    <property type="match status" value="1"/>
</dbReference>
<dbReference type="PROSITE" id="PS51197">
    <property type="entry name" value="HTH_RRF2_2"/>
    <property type="match status" value="1"/>
</dbReference>
<dbReference type="PANTHER" id="PTHR33221:SF15">
    <property type="entry name" value="HTH-TYPE TRANSCRIPTIONAL REGULATOR YWGB-RELATED"/>
    <property type="match status" value="1"/>
</dbReference>
<dbReference type="InterPro" id="IPR036390">
    <property type="entry name" value="WH_DNA-bd_sf"/>
</dbReference>
<evidence type="ECO:0000313" key="2">
    <source>
        <dbReference type="Proteomes" id="UP000281028"/>
    </source>
</evidence>
<dbReference type="OrthoDB" id="213028at2"/>
<dbReference type="GO" id="GO:0005829">
    <property type="term" value="C:cytosol"/>
    <property type="evidence" value="ECO:0007669"/>
    <property type="project" value="TreeGrafter"/>
</dbReference>
<proteinExistence type="predicted"/>
<gene>
    <name evidence="1" type="ORF">ECE50_030345</name>
</gene>
<dbReference type="AlphaFoldDB" id="A0A3S1B259"/>
<dbReference type="Gene3D" id="1.10.10.10">
    <property type="entry name" value="Winged helix-like DNA-binding domain superfamily/Winged helix DNA-binding domain"/>
    <property type="match status" value="1"/>
</dbReference>
<dbReference type="Proteomes" id="UP000281028">
    <property type="component" value="Unassembled WGS sequence"/>
</dbReference>
<name>A0A3S1B259_9BACT</name>
<comment type="caution">
    <text evidence="1">The sequence shown here is derived from an EMBL/GenBank/DDBJ whole genome shotgun (WGS) entry which is preliminary data.</text>
</comment>
<keyword evidence="2" id="KW-1185">Reference proteome</keyword>
<protein>
    <submittedName>
        <fullName evidence="1">Rrf2 family transcriptional regulator</fullName>
    </submittedName>
</protein>
<organism evidence="1 2">
    <name type="scientific">Chitinophaga solisilvae</name>
    <dbReference type="NCBI Taxonomy" id="1233460"/>
    <lineage>
        <taxon>Bacteria</taxon>
        <taxon>Pseudomonadati</taxon>
        <taxon>Bacteroidota</taxon>
        <taxon>Chitinophagia</taxon>
        <taxon>Chitinophagales</taxon>
        <taxon>Chitinophagaceae</taxon>
        <taxon>Chitinophaga</taxon>
    </lineage>
</organism>
<reference evidence="1" key="1">
    <citation type="submission" date="2020-05" db="EMBL/GenBank/DDBJ databases">
        <title>Chitinophaga laudate sp. nov., isolated from a tropical peat swamp.</title>
        <authorList>
            <person name="Goh C.B.S."/>
            <person name="Lee M.S."/>
            <person name="Parimannan S."/>
            <person name="Pasbakhsh P."/>
            <person name="Yule C.M."/>
            <person name="Rajandas H."/>
            <person name="Loke S."/>
            <person name="Croft L."/>
            <person name="Tan J.B.L."/>
        </authorList>
    </citation>
    <scope>NUCLEOTIDE SEQUENCE</scope>
    <source>
        <strain evidence="1">Mgbs1</strain>
    </source>
</reference>
<sequence>MNNARFPISLHILTLMARNKGVLLSSEHIAGSININPVLVRKEISNLRNNGLVESKEGKNGGSTLAKPASDIQLSDIYHAVQQASLLGNSRNHPNPACSVGRQINVHLDNLYQEIEGALLRKLDKMTLEDFSAQFED</sequence>
<dbReference type="RefSeq" id="WP_127034629.1">
    <property type="nucleotide sequence ID" value="NZ_JAABOK010000010.1"/>
</dbReference>
<dbReference type="InterPro" id="IPR036388">
    <property type="entry name" value="WH-like_DNA-bd_sf"/>
</dbReference>
<dbReference type="InterPro" id="IPR000944">
    <property type="entry name" value="Tscrpt_reg_Rrf2"/>
</dbReference>
<dbReference type="EMBL" id="RIAR02000001">
    <property type="protein sequence ID" value="NSL91162.1"/>
    <property type="molecule type" value="Genomic_DNA"/>
</dbReference>
<accession>A0A3S1B259</accession>
<dbReference type="SUPFAM" id="SSF46785">
    <property type="entry name" value="Winged helix' DNA-binding domain"/>
    <property type="match status" value="1"/>
</dbReference>
<evidence type="ECO:0000313" key="1">
    <source>
        <dbReference type="EMBL" id="NSL91162.1"/>
    </source>
</evidence>
<dbReference type="GO" id="GO:0003700">
    <property type="term" value="F:DNA-binding transcription factor activity"/>
    <property type="evidence" value="ECO:0007669"/>
    <property type="project" value="TreeGrafter"/>
</dbReference>
<dbReference type="PANTHER" id="PTHR33221">
    <property type="entry name" value="WINGED HELIX-TURN-HELIX TRANSCRIPTIONAL REGULATOR, RRF2 FAMILY"/>
    <property type="match status" value="1"/>
</dbReference>